<gene>
    <name evidence="1" type="ORF">PAECIP111893_03323</name>
</gene>
<evidence type="ECO:0000313" key="1">
    <source>
        <dbReference type="EMBL" id="CAH1210905.1"/>
    </source>
</evidence>
<reference evidence="1" key="1">
    <citation type="submission" date="2022-01" db="EMBL/GenBank/DDBJ databases">
        <authorList>
            <person name="Criscuolo A."/>
        </authorList>
    </citation>
    <scope>NUCLEOTIDE SEQUENCE</scope>
    <source>
        <strain evidence="1">CIP111893</strain>
    </source>
</reference>
<comment type="caution">
    <text evidence="1">The sequence shown here is derived from an EMBL/GenBank/DDBJ whole genome shotgun (WGS) entry which is preliminary data.</text>
</comment>
<keyword evidence="2" id="KW-1185">Reference proteome</keyword>
<proteinExistence type="predicted"/>
<dbReference type="EMBL" id="CAKMMF010000018">
    <property type="protein sequence ID" value="CAH1210905.1"/>
    <property type="molecule type" value="Genomic_DNA"/>
</dbReference>
<sequence length="58" mass="6928">MFLEKRQRSPLFPEFHHESIKLKNSGNNSDRKNIPQRSGLFVHFNLAVYIESKRMIKL</sequence>
<evidence type="ECO:0000313" key="2">
    <source>
        <dbReference type="Proteomes" id="UP000838686"/>
    </source>
</evidence>
<accession>A0ABM9CGL1</accession>
<protein>
    <submittedName>
        <fullName evidence="1">Uncharacterized protein</fullName>
    </submittedName>
</protein>
<dbReference type="Proteomes" id="UP000838686">
    <property type="component" value="Unassembled WGS sequence"/>
</dbReference>
<name>A0ABM9CGL1_9BACL</name>
<organism evidence="1 2">
    <name type="scientific">Paenibacillus plantiphilus</name>
    <dbReference type="NCBI Taxonomy" id="2905650"/>
    <lineage>
        <taxon>Bacteria</taxon>
        <taxon>Bacillati</taxon>
        <taxon>Bacillota</taxon>
        <taxon>Bacilli</taxon>
        <taxon>Bacillales</taxon>
        <taxon>Paenibacillaceae</taxon>
        <taxon>Paenibacillus</taxon>
    </lineage>
</organism>